<keyword evidence="3 14" id="KW-0813">Transport</keyword>
<dbReference type="FunFam" id="2.170.130.10:FF:000010">
    <property type="entry name" value="Ferripyoverdine receptor"/>
    <property type="match status" value="1"/>
</dbReference>
<keyword evidence="7 16" id="KW-0732">Signal</keyword>
<evidence type="ECO:0000313" key="20">
    <source>
        <dbReference type="Proteomes" id="UP000325161"/>
    </source>
</evidence>
<keyword evidence="11 14" id="KW-0472">Membrane</keyword>
<dbReference type="RefSeq" id="WP_148817705.1">
    <property type="nucleotide sequence ID" value="NZ_CP043046.1"/>
</dbReference>
<dbReference type="GO" id="GO:0015891">
    <property type="term" value="P:siderophore transport"/>
    <property type="evidence" value="ECO:0007669"/>
    <property type="project" value="InterPro"/>
</dbReference>
<dbReference type="PANTHER" id="PTHR32552">
    <property type="entry name" value="FERRICHROME IRON RECEPTOR-RELATED"/>
    <property type="match status" value="1"/>
</dbReference>
<dbReference type="AlphaFoldDB" id="A0A5C0B4S8"/>
<evidence type="ECO:0000256" key="3">
    <source>
        <dbReference type="ARBA" id="ARBA00022448"/>
    </source>
</evidence>
<dbReference type="Pfam" id="PF00593">
    <property type="entry name" value="TonB_dep_Rec_b-barrel"/>
    <property type="match status" value="1"/>
</dbReference>
<keyword evidence="20" id="KW-1185">Reference proteome</keyword>
<evidence type="ECO:0000256" key="5">
    <source>
        <dbReference type="ARBA" id="ARBA00022496"/>
    </source>
</evidence>
<evidence type="ECO:0000256" key="7">
    <source>
        <dbReference type="ARBA" id="ARBA00022729"/>
    </source>
</evidence>
<dbReference type="GO" id="GO:0015344">
    <property type="term" value="F:siderophore uptake transmembrane transporter activity"/>
    <property type="evidence" value="ECO:0007669"/>
    <property type="project" value="TreeGrafter"/>
</dbReference>
<keyword evidence="4 14" id="KW-1134">Transmembrane beta strand</keyword>
<dbReference type="PROSITE" id="PS52016">
    <property type="entry name" value="TONB_DEPENDENT_REC_3"/>
    <property type="match status" value="1"/>
</dbReference>
<evidence type="ECO:0000259" key="18">
    <source>
        <dbReference type="Pfam" id="PF07715"/>
    </source>
</evidence>
<evidence type="ECO:0000256" key="9">
    <source>
        <dbReference type="ARBA" id="ARBA00023065"/>
    </source>
</evidence>
<dbReference type="InterPro" id="IPR000531">
    <property type="entry name" value="Beta-barrel_TonB"/>
</dbReference>
<reference evidence="19 20" key="1">
    <citation type="submission" date="2019-08" db="EMBL/GenBank/DDBJ databases">
        <title>Amphibian skin-associated Pigmentiphaga: genome sequence and occurrence across geography and hosts.</title>
        <authorList>
            <person name="Bletz M.C."/>
            <person name="Bunk B."/>
            <person name="Sproeer C."/>
            <person name="Biwer P."/>
            <person name="Reiter S."/>
            <person name="Rabemananjara F.C.E."/>
            <person name="Schulz S."/>
            <person name="Overmann J."/>
            <person name="Vences M."/>
        </authorList>
    </citation>
    <scope>NUCLEOTIDE SEQUENCE [LARGE SCALE GENOMIC DNA]</scope>
    <source>
        <strain evidence="19 20">Mada1488</strain>
    </source>
</reference>
<keyword evidence="10 15" id="KW-0798">TonB box</keyword>
<protein>
    <submittedName>
        <fullName evidence="19">TonB-dependent siderophore receptor</fullName>
    </submittedName>
</protein>
<feature type="domain" description="TonB-dependent receptor-like beta-barrel" evidence="17">
    <location>
        <begin position="264"/>
        <end position="703"/>
    </location>
</feature>
<accession>A0A5C0B4S8</accession>
<dbReference type="SUPFAM" id="SSF56935">
    <property type="entry name" value="Porins"/>
    <property type="match status" value="1"/>
</dbReference>
<dbReference type="InterPro" id="IPR039426">
    <property type="entry name" value="TonB-dep_rcpt-like"/>
</dbReference>
<keyword evidence="12 19" id="KW-0675">Receptor</keyword>
<evidence type="ECO:0000256" key="2">
    <source>
        <dbReference type="ARBA" id="ARBA00009810"/>
    </source>
</evidence>
<evidence type="ECO:0000256" key="8">
    <source>
        <dbReference type="ARBA" id="ARBA00023004"/>
    </source>
</evidence>
<dbReference type="PANTHER" id="PTHR32552:SF74">
    <property type="entry name" value="HYDROXAMATE SIDEROPHORE RECEPTOR FHUE"/>
    <property type="match status" value="1"/>
</dbReference>
<evidence type="ECO:0000313" key="19">
    <source>
        <dbReference type="EMBL" id="QEI08280.1"/>
    </source>
</evidence>
<dbReference type="NCBIfam" id="TIGR01783">
    <property type="entry name" value="TonB-siderophor"/>
    <property type="match status" value="1"/>
</dbReference>
<dbReference type="Pfam" id="PF07715">
    <property type="entry name" value="Plug"/>
    <property type="match status" value="1"/>
</dbReference>
<keyword evidence="13 14" id="KW-0998">Cell outer membrane</keyword>
<dbReference type="EMBL" id="CP043046">
    <property type="protein sequence ID" value="QEI08280.1"/>
    <property type="molecule type" value="Genomic_DNA"/>
</dbReference>
<keyword evidence="8" id="KW-0408">Iron</keyword>
<name>A0A5C0B4S8_9BURK</name>
<dbReference type="Gene3D" id="2.170.130.10">
    <property type="entry name" value="TonB-dependent receptor, plug domain"/>
    <property type="match status" value="1"/>
</dbReference>
<dbReference type="KEGG" id="pacr:FXN63_22430"/>
<evidence type="ECO:0000256" key="14">
    <source>
        <dbReference type="PROSITE-ProRule" id="PRU01360"/>
    </source>
</evidence>
<dbReference type="InterPro" id="IPR036942">
    <property type="entry name" value="Beta-barrel_TonB_sf"/>
</dbReference>
<sequence>MNTSLRASHARFALRPLVRAVYATLLAGAAQGTALAQEANTNSAAQLSTVTVTGVAAPGVTEHTQSYTTEAMATATGLPLSIRETPQSVSVVTRQRIEDQGLRTTGDVLDAAPGISSTRNDANRLSFSARGFSIDNYQFDGLTLPVLSPWAFGESNLDTAIYDRVEVVRGATGLMTGAGNPSAAINFVRKQPLREFAASGQLSVGSWNYKRLEADVSTPLTESGNVRARMVAAYSDVGSHMALLDTHNKTLYGVVSADLGPNTDFSGGLIYQRSVNDGFGSGFPLFYTDGTRTNFDRSASNNAGWAKADTETRTVFLDLNHRLENRWNARFAYSHSETDMFMRHLYRSGFVDRQTGAMTNRASAPLYDGDLSRDALHATLSGPVGLFGRQHELSFGWMSVDDDLDLPSYPALSTPVIGSYFNWRADQVAAPGWSDTPTQGDTTRNRQTGTYAVGRFSLADPLHLIVGARVSNWKTSQNYFGTSREYRYRNEVTPYAGLVYDIDRQHTAYASYTEIFKPQNARTPDGDILDPITGKSYELGIKGSYLDNRINASAAIFQTRQNNLAEALPGVQVVNVPGSQAFRAVSGAKVEGFDLEVGGELARGWNVAASYTSFTAKDALGAPINTSHPRSLVKLYTTYRMPGALENLTVGGGVRWQSRMYQTVTAPANQRVRVEQSAYALVDLMARYQFTPKVSASLNLNNVFDKKYYSQIGMYTQGWYGAPRNVMLNLRMQY</sequence>
<dbReference type="OrthoDB" id="174652at2"/>
<evidence type="ECO:0000256" key="1">
    <source>
        <dbReference type="ARBA" id="ARBA00004571"/>
    </source>
</evidence>
<organism evidence="19 20">
    <name type="scientific">Pigmentiphaga aceris</name>
    <dbReference type="NCBI Taxonomy" id="1940612"/>
    <lineage>
        <taxon>Bacteria</taxon>
        <taxon>Pseudomonadati</taxon>
        <taxon>Pseudomonadota</taxon>
        <taxon>Betaproteobacteria</taxon>
        <taxon>Burkholderiales</taxon>
        <taxon>Alcaligenaceae</taxon>
        <taxon>Pigmentiphaga</taxon>
    </lineage>
</organism>
<dbReference type="GO" id="GO:0038023">
    <property type="term" value="F:signaling receptor activity"/>
    <property type="evidence" value="ECO:0007669"/>
    <property type="project" value="InterPro"/>
</dbReference>
<evidence type="ECO:0000256" key="6">
    <source>
        <dbReference type="ARBA" id="ARBA00022692"/>
    </source>
</evidence>
<evidence type="ECO:0000256" key="4">
    <source>
        <dbReference type="ARBA" id="ARBA00022452"/>
    </source>
</evidence>
<dbReference type="GO" id="GO:0009279">
    <property type="term" value="C:cell outer membrane"/>
    <property type="evidence" value="ECO:0007669"/>
    <property type="project" value="UniProtKB-SubCell"/>
</dbReference>
<dbReference type="Proteomes" id="UP000325161">
    <property type="component" value="Chromosome"/>
</dbReference>
<comment type="subcellular location">
    <subcellularLocation>
        <location evidence="1 14">Cell outer membrane</location>
        <topology evidence="1 14">Multi-pass membrane protein</topology>
    </subcellularLocation>
</comment>
<evidence type="ECO:0000256" key="11">
    <source>
        <dbReference type="ARBA" id="ARBA00023136"/>
    </source>
</evidence>
<evidence type="ECO:0000256" key="13">
    <source>
        <dbReference type="ARBA" id="ARBA00023237"/>
    </source>
</evidence>
<evidence type="ECO:0000256" key="16">
    <source>
        <dbReference type="SAM" id="SignalP"/>
    </source>
</evidence>
<comment type="similarity">
    <text evidence="2 14 15">Belongs to the TonB-dependent receptor family.</text>
</comment>
<dbReference type="InterPro" id="IPR010105">
    <property type="entry name" value="TonB_sidphr_rcpt"/>
</dbReference>
<evidence type="ECO:0000256" key="12">
    <source>
        <dbReference type="ARBA" id="ARBA00023170"/>
    </source>
</evidence>
<feature type="signal peptide" evidence="16">
    <location>
        <begin position="1"/>
        <end position="36"/>
    </location>
</feature>
<proteinExistence type="inferred from homology"/>
<gene>
    <name evidence="19" type="ORF">FXN63_22430</name>
</gene>
<keyword evidence="5" id="KW-0410">Iron transport</keyword>
<keyword evidence="6 14" id="KW-0812">Transmembrane</keyword>
<evidence type="ECO:0000256" key="10">
    <source>
        <dbReference type="ARBA" id="ARBA00023077"/>
    </source>
</evidence>
<dbReference type="InterPro" id="IPR012910">
    <property type="entry name" value="Plug_dom"/>
</dbReference>
<feature type="chain" id="PRO_5023096887" evidence="16">
    <location>
        <begin position="37"/>
        <end position="734"/>
    </location>
</feature>
<keyword evidence="9" id="KW-0406">Ion transport</keyword>
<feature type="domain" description="TonB-dependent receptor plug" evidence="18">
    <location>
        <begin position="82"/>
        <end position="182"/>
    </location>
</feature>
<dbReference type="CDD" id="cd01347">
    <property type="entry name" value="ligand_gated_channel"/>
    <property type="match status" value="1"/>
</dbReference>
<evidence type="ECO:0000256" key="15">
    <source>
        <dbReference type="RuleBase" id="RU003357"/>
    </source>
</evidence>
<dbReference type="InterPro" id="IPR037066">
    <property type="entry name" value="Plug_dom_sf"/>
</dbReference>
<dbReference type="Gene3D" id="2.40.170.20">
    <property type="entry name" value="TonB-dependent receptor, beta-barrel domain"/>
    <property type="match status" value="1"/>
</dbReference>
<evidence type="ECO:0000259" key="17">
    <source>
        <dbReference type="Pfam" id="PF00593"/>
    </source>
</evidence>